<sequence length="181" mass="20223">MPRPKPVSPAPLASDPPALKRPAHIEEFLLYRIHNLSRLATQGVGMMFRREIGISRRDWRILAFVGRYPDLNLTRLAELAALDTVVTSRCVAQLVKRGLIANSRLPSNKRITVLTLTEAGKVAYERARASGQKYNVEFMACLSDEEAGVLDALLTRMEQRAQELTRREIEKSGGVVPEDDA</sequence>
<dbReference type="InterPro" id="IPR036390">
    <property type="entry name" value="WH_DNA-bd_sf"/>
</dbReference>
<dbReference type="InterPro" id="IPR036388">
    <property type="entry name" value="WH-like_DNA-bd_sf"/>
</dbReference>
<dbReference type="GO" id="GO:0003700">
    <property type="term" value="F:DNA-binding transcription factor activity"/>
    <property type="evidence" value="ECO:0007669"/>
    <property type="project" value="InterPro"/>
</dbReference>
<dbReference type="RefSeq" id="WP_227875510.1">
    <property type="nucleotide sequence ID" value="NZ_CADIKL010000028.1"/>
</dbReference>
<feature type="domain" description="HTH marR-type" evidence="1">
    <location>
        <begin position="26"/>
        <end position="159"/>
    </location>
</feature>
<dbReference type="GO" id="GO:0006950">
    <property type="term" value="P:response to stress"/>
    <property type="evidence" value="ECO:0007669"/>
    <property type="project" value="TreeGrafter"/>
</dbReference>
<keyword evidence="3" id="KW-1185">Reference proteome</keyword>
<dbReference type="InterPro" id="IPR039422">
    <property type="entry name" value="MarR/SlyA-like"/>
</dbReference>
<dbReference type="SUPFAM" id="SSF46785">
    <property type="entry name" value="Winged helix' DNA-binding domain"/>
    <property type="match status" value="1"/>
</dbReference>
<dbReference type="Gene3D" id="1.10.10.10">
    <property type="entry name" value="Winged helix-like DNA-binding domain superfamily/Winged helix DNA-binding domain"/>
    <property type="match status" value="1"/>
</dbReference>
<evidence type="ECO:0000313" key="2">
    <source>
        <dbReference type="EMBL" id="CAB3798783.1"/>
    </source>
</evidence>
<dbReference type="EMBL" id="CADIKL010000028">
    <property type="protein sequence ID" value="CAB3798783.1"/>
    <property type="molecule type" value="Genomic_DNA"/>
</dbReference>
<name>A0A6J5GHA2_9BURK</name>
<dbReference type="SMART" id="SM00347">
    <property type="entry name" value="HTH_MARR"/>
    <property type="match status" value="1"/>
</dbReference>
<dbReference type="AlphaFoldDB" id="A0A6J5GHA2"/>
<gene>
    <name evidence="2" type="ORF">LMG28688_04816</name>
</gene>
<dbReference type="PROSITE" id="PS50995">
    <property type="entry name" value="HTH_MARR_2"/>
    <property type="match status" value="1"/>
</dbReference>
<evidence type="ECO:0000313" key="3">
    <source>
        <dbReference type="Proteomes" id="UP000494119"/>
    </source>
</evidence>
<organism evidence="2 3">
    <name type="scientific">Paraburkholderia caffeinitolerans</name>
    <dbReference type="NCBI Taxonomy" id="1723730"/>
    <lineage>
        <taxon>Bacteria</taxon>
        <taxon>Pseudomonadati</taxon>
        <taxon>Pseudomonadota</taxon>
        <taxon>Betaproteobacteria</taxon>
        <taxon>Burkholderiales</taxon>
        <taxon>Burkholderiaceae</taxon>
        <taxon>Paraburkholderia</taxon>
    </lineage>
</organism>
<dbReference type="PANTHER" id="PTHR33164:SF43">
    <property type="entry name" value="HTH-TYPE TRANSCRIPTIONAL REPRESSOR YETL"/>
    <property type="match status" value="1"/>
</dbReference>
<evidence type="ECO:0000259" key="1">
    <source>
        <dbReference type="PROSITE" id="PS50995"/>
    </source>
</evidence>
<accession>A0A6J5GHA2</accession>
<dbReference type="PRINTS" id="PR00598">
    <property type="entry name" value="HTHMARR"/>
</dbReference>
<dbReference type="PANTHER" id="PTHR33164">
    <property type="entry name" value="TRANSCRIPTIONAL REGULATOR, MARR FAMILY"/>
    <property type="match status" value="1"/>
</dbReference>
<proteinExistence type="predicted"/>
<dbReference type="InterPro" id="IPR000835">
    <property type="entry name" value="HTH_MarR-typ"/>
</dbReference>
<protein>
    <recommendedName>
        <fullName evidence="1">HTH marR-type domain-containing protein</fullName>
    </recommendedName>
</protein>
<dbReference type="Proteomes" id="UP000494119">
    <property type="component" value="Unassembled WGS sequence"/>
</dbReference>
<dbReference type="Pfam" id="PF01047">
    <property type="entry name" value="MarR"/>
    <property type="match status" value="1"/>
</dbReference>
<reference evidence="2 3" key="1">
    <citation type="submission" date="2020-04" db="EMBL/GenBank/DDBJ databases">
        <authorList>
            <person name="De Canck E."/>
        </authorList>
    </citation>
    <scope>NUCLEOTIDE SEQUENCE [LARGE SCALE GENOMIC DNA]</scope>
    <source>
        <strain evidence="2 3">LMG 28688</strain>
    </source>
</reference>